<feature type="compositionally biased region" description="Polar residues" evidence="11">
    <location>
        <begin position="74"/>
        <end position="89"/>
    </location>
</feature>
<keyword evidence="4 9" id="KW-0238">DNA-binding</keyword>
<feature type="region of interest" description="Disordered" evidence="11">
    <location>
        <begin position="48"/>
        <end position="130"/>
    </location>
</feature>
<dbReference type="FunFam" id="1.10.10.60:FF:000053">
    <property type="entry name" value="H6 family homeobox 2"/>
    <property type="match status" value="1"/>
</dbReference>
<dbReference type="InterPro" id="IPR001356">
    <property type="entry name" value="HD"/>
</dbReference>
<comment type="subcellular location">
    <subcellularLocation>
        <location evidence="1 9 10">Nucleus</location>
    </subcellularLocation>
</comment>
<dbReference type="Pfam" id="PF00046">
    <property type="entry name" value="Homeodomain"/>
    <property type="match status" value="1"/>
</dbReference>
<evidence type="ECO:0000313" key="14">
    <source>
        <dbReference type="Proteomes" id="UP001151699"/>
    </source>
</evidence>
<evidence type="ECO:0000256" key="8">
    <source>
        <dbReference type="ARBA" id="ARBA00038165"/>
    </source>
</evidence>
<keyword evidence="14" id="KW-1185">Reference proteome</keyword>
<dbReference type="InterPro" id="IPR020479">
    <property type="entry name" value="HD_metazoa"/>
</dbReference>
<dbReference type="InterPro" id="IPR051300">
    <property type="entry name" value="HMX_Homeobox_TF"/>
</dbReference>
<evidence type="ECO:0000256" key="5">
    <source>
        <dbReference type="ARBA" id="ARBA00023155"/>
    </source>
</evidence>
<evidence type="ECO:0000259" key="12">
    <source>
        <dbReference type="PROSITE" id="PS50071"/>
    </source>
</evidence>
<dbReference type="EMBL" id="WJQU01000003">
    <property type="protein sequence ID" value="KAJ6640030.1"/>
    <property type="molecule type" value="Genomic_DNA"/>
</dbReference>
<keyword evidence="6" id="KW-0804">Transcription</keyword>
<keyword evidence="5 9" id="KW-0371">Homeobox</keyword>
<comment type="caution">
    <text evidence="13">The sequence shown here is derived from an EMBL/GenBank/DDBJ whole genome shotgun (WGS) entry which is preliminary data.</text>
</comment>
<dbReference type="OrthoDB" id="6159439at2759"/>
<feature type="compositionally biased region" description="Low complexity" evidence="11">
    <location>
        <begin position="54"/>
        <end position="65"/>
    </location>
</feature>
<feature type="region of interest" description="Disordered" evidence="11">
    <location>
        <begin position="218"/>
        <end position="249"/>
    </location>
</feature>
<sequence length="249" mass="27581">MSFIGTLKNKRELYTLLGLISHWGALAGRYAALCPPGWPWAHHRMSFHSPTHDSSSTNTTENPSPSLSPPPTAIKSSPIHSSSYLNNSNESDDDGQEIIEEDGPDSPERPSDSGSPSLNGSIQTKRKKKTRTVFSRAQVFQLESTFDCKRYLSSSERATLAAQLRLTETQVKIWFQNRRNKWKRQLAAELEAANMANMAHAAQRLVRVPVLYHEGGSGAFVQPPPHPNSTSFYYPRGGSPPRPPLSSLV</sequence>
<evidence type="ECO:0000313" key="13">
    <source>
        <dbReference type="EMBL" id="KAJ6640030.1"/>
    </source>
</evidence>
<dbReference type="InterPro" id="IPR009057">
    <property type="entry name" value="Homeodomain-like_sf"/>
</dbReference>
<dbReference type="SUPFAM" id="SSF46689">
    <property type="entry name" value="Homeodomain-like"/>
    <property type="match status" value="1"/>
</dbReference>
<dbReference type="PANTHER" id="PTHR46110:SF3">
    <property type="entry name" value="HOMEOBOX PROTEIN HMX"/>
    <property type="match status" value="1"/>
</dbReference>
<feature type="DNA-binding region" description="Homeobox" evidence="9">
    <location>
        <begin position="127"/>
        <end position="186"/>
    </location>
</feature>
<dbReference type="PROSITE" id="PS50071">
    <property type="entry name" value="HOMEOBOX_2"/>
    <property type="match status" value="1"/>
</dbReference>
<evidence type="ECO:0000256" key="3">
    <source>
        <dbReference type="ARBA" id="ARBA00023015"/>
    </source>
</evidence>
<dbReference type="GO" id="GO:0000981">
    <property type="term" value="F:DNA-binding transcription factor activity, RNA polymerase II-specific"/>
    <property type="evidence" value="ECO:0007669"/>
    <property type="project" value="InterPro"/>
</dbReference>
<feature type="domain" description="Homeobox" evidence="12">
    <location>
        <begin position="125"/>
        <end position="185"/>
    </location>
</feature>
<dbReference type="SMART" id="SM00389">
    <property type="entry name" value="HOX"/>
    <property type="match status" value="1"/>
</dbReference>
<comment type="similarity">
    <text evidence="8">Belongs to the HMX homeobox family.</text>
</comment>
<evidence type="ECO:0000256" key="4">
    <source>
        <dbReference type="ARBA" id="ARBA00023125"/>
    </source>
</evidence>
<dbReference type="Proteomes" id="UP001151699">
    <property type="component" value="Chromosome X"/>
</dbReference>
<evidence type="ECO:0000256" key="2">
    <source>
        <dbReference type="ARBA" id="ARBA00022473"/>
    </source>
</evidence>
<name>A0A9Q0MY37_9DIPT</name>
<dbReference type="PROSITE" id="PS00027">
    <property type="entry name" value="HOMEOBOX_1"/>
    <property type="match status" value="1"/>
</dbReference>
<proteinExistence type="inferred from homology"/>
<dbReference type="GO" id="GO:0005634">
    <property type="term" value="C:nucleus"/>
    <property type="evidence" value="ECO:0007669"/>
    <property type="project" value="UniProtKB-SubCell"/>
</dbReference>
<evidence type="ECO:0000256" key="7">
    <source>
        <dbReference type="ARBA" id="ARBA00023242"/>
    </source>
</evidence>
<dbReference type="CDD" id="cd00086">
    <property type="entry name" value="homeodomain"/>
    <property type="match status" value="1"/>
</dbReference>
<feature type="compositionally biased region" description="Pro residues" evidence="11">
    <location>
        <begin position="238"/>
        <end position="249"/>
    </location>
</feature>
<organism evidence="13 14">
    <name type="scientific">Pseudolycoriella hygida</name>
    <dbReference type="NCBI Taxonomy" id="35572"/>
    <lineage>
        <taxon>Eukaryota</taxon>
        <taxon>Metazoa</taxon>
        <taxon>Ecdysozoa</taxon>
        <taxon>Arthropoda</taxon>
        <taxon>Hexapoda</taxon>
        <taxon>Insecta</taxon>
        <taxon>Pterygota</taxon>
        <taxon>Neoptera</taxon>
        <taxon>Endopterygota</taxon>
        <taxon>Diptera</taxon>
        <taxon>Nematocera</taxon>
        <taxon>Sciaroidea</taxon>
        <taxon>Sciaridae</taxon>
        <taxon>Pseudolycoriella</taxon>
    </lineage>
</organism>
<dbReference type="GO" id="GO:0000977">
    <property type="term" value="F:RNA polymerase II transcription regulatory region sequence-specific DNA binding"/>
    <property type="evidence" value="ECO:0007669"/>
    <property type="project" value="TreeGrafter"/>
</dbReference>
<keyword evidence="3" id="KW-0805">Transcription regulation</keyword>
<evidence type="ECO:0000256" key="11">
    <source>
        <dbReference type="SAM" id="MobiDB-lite"/>
    </source>
</evidence>
<feature type="compositionally biased region" description="Polar residues" evidence="11">
    <location>
        <begin position="112"/>
        <end position="123"/>
    </location>
</feature>
<keyword evidence="7 9" id="KW-0539">Nucleus</keyword>
<dbReference type="PANTHER" id="PTHR46110">
    <property type="entry name" value="HOMEOBOX PROTEIN HMX"/>
    <property type="match status" value="1"/>
</dbReference>
<keyword evidence="2" id="KW-0217">Developmental protein</keyword>
<dbReference type="AlphaFoldDB" id="A0A9Q0MY37"/>
<feature type="compositionally biased region" description="Acidic residues" evidence="11">
    <location>
        <begin position="90"/>
        <end position="105"/>
    </location>
</feature>
<evidence type="ECO:0000256" key="10">
    <source>
        <dbReference type="RuleBase" id="RU000682"/>
    </source>
</evidence>
<evidence type="ECO:0000256" key="9">
    <source>
        <dbReference type="PROSITE-ProRule" id="PRU00108"/>
    </source>
</evidence>
<dbReference type="PRINTS" id="PR00024">
    <property type="entry name" value="HOMEOBOX"/>
</dbReference>
<accession>A0A9Q0MY37</accession>
<protein>
    <submittedName>
        <fullName evidence="13">Homeobox protein Hmx</fullName>
    </submittedName>
</protein>
<reference evidence="13" key="1">
    <citation type="submission" date="2022-07" db="EMBL/GenBank/DDBJ databases">
        <authorList>
            <person name="Trinca V."/>
            <person name="Uliana J.V.C."/>
            <person name="Torres T.T."/>
            <person name="Ward R.J."/>
            <person name="Monesi N."/>
        </authorList>
    </citation>
    <scope>NUCLEOTIDE SEQUENCE</scope>
    <source>
        <strain evidence="13">HSMRA1968</strain>
        <tissue evidence="13">Whole embryos</tissue>
    </source>
</reference>
<dbReference type="InterPro" id="IPR017970">
    <property type="entry name" value="Homeobox_CS"/>
</dbReference>
<gene>
    <name evidence="13" type="primary">Hmx_1</name>
    <name evidence="13" type="ORF">Bhyg_12779</name>
</gene>
<evidence type="ECO:0000256" key="1">
    <source>
        <dbReference type="ARBA" id="ARBA00004123"/>
    </source>
</evidence>
<dbReference type="Gene3D" id="1.10.10.60">
    <property type="entry name" value="Homeodomain-like"/>
    <property type="match status" value="1"/>
</dbReference>
<evidence type="ECO:0000256" key="6">
    <source>
        <dbReference type="ARBA" id="ARBA00023163"/>
    </source>
</evidence>